<accession>A0A563EQB7</accession>
<dbReference type="EMBL" id="VOBR01000015">
    <property type="protein sequence ID" value="TWP49489.1"/>
    <property type="molecule type" value="Genomic_DNA"/>
</dbReference>
<evidence type="ECO:0000313" key="1">
    <source>
        <dbReference type="EMBL" id="TWP49489.1"/>
    </source>
</evidence>
<comment type="caution">
    <text evidence="1">The sequence shown here is derived from an EMBL/GenBank/DDBJ whole genome shotgun (WGS) entry which is preliminary data.</text>
</comment>
<organism evidence="1 2">
    <name type="scientific">Lentzea tibetensis</name>
    <dbReference type="NCBI Taxonomy" id="2591470"/>
    <lineage>
        <taxon>Bacteria</taxon>
        <taxon>Bacillati</taxon>
        <taxon>Actinomycetota</taxon>
        <taxon>Actinomycetes</taxon>
        <taxon>Pseudonocardiales</taxon>
        <taxon>Pseudonocardiaceae</taxon>
        <taxon>Lentzea</taxon>
    </lineage>
</organism>
<dbReference type="AlphaFoldDB" id="A0A563EQB7"/>
<evidence type="ECO:0000313" key="2">
    <source>
        <dbReference type="Proteomes" id="UP000316639"/>
    </source>
</evidence>
<reference evidence="1 2" key="1">
    <citation type="submission" date="2019-07" db="EMBL/GenBank/DDBJ databases">
        <title>Lentzea xizangensis sp. nov., isolated from Qinghai-Tibetan Plateau Soils.</title>
        <authorList>
            <person name="Huang J."/>
        </authorList>
    </citation>
    <scope>NUCLEOTIDE SEQUENCE [LARGE SCALE GENOMIC DNA]</scope>
    <source>
        <strain evidence="1 2">FXJ1.1311</strain>
    </source>
</reference>
<dbReference type="RefSeq" id="WP_222598375.1">
    <property type="nucleotide sequence ID" value="NZ_VOBR01000015.1"/>
</dbReference>
<name>A0A563EQB7_9PSEU</name>
<proteinExistence type="predicted"/>
<sequence>MSRRRAVSAFHCTDTASASTVLALLIDTATGAGNRLSCRTTCTNEGNATANDTICTQLAAVSNEPYPRNATLISRCEAILVGSTWLSTQNGAAQQLRRGHRDVLAFTGRPELDRWKARRRSWSIKSTSSVCRFTMTTSALKSAPHN</sequence>
<keyword evidence="2" id="KW-1185">Reference proteome</keyword>
<protein>
    <submittedName>
        <fullName evidence="1">Uncharacterized protein</fullName>
    </submittedName>
</protein>
<dbReference type="Proteomes" id="UP000316639">
    <property type="component" value="Unassembled WGS sequence"/>
</dbReference>
<gene>
    <name evidence="1" type="ORF">FKR81_23360</name>
</gene>